<dbReference type="SMART" id="SM00028">
    <property type="entry name" value="TPR"/>
    <property type="match status" value="8"/>
</dbReference>
<dbReference type="Gene3D" id="1.25.40.10">
    <property type="entry name" value="Tetratricopeptide repeat domain"/>
    <property type="match status" value="3"/>
</dbReference>
<dbReference type="AlphaFoldDB" id="A0A7L4ZZA8"/>
<protein>
    <submittedName>
        <fullName evidence="1">Tetratricopeptide repeat protein</fullName>
    </submittedName>
</protein>
<dbReference type="Pfam" id="PF13424">
    <property type="entry name" value="TPR_12"/>
    <property type="match status" value="1"/>
</dbReference>
<dbReference type="EMBL" id="VTWU01000002">
    <property type="protein sequence ID" value="KAA9338715.1"/>
    <property type="molecule type" value="Genomic_DNA"/>
</dbReference>
<dbReference type="PANTHER" id="PTHR45641:SF19">
    <property type="entry name" value="NEPHROCYSTIN-3"/>
    <property type="match status" value="1"/>
</dbReference>
<accession>A0A7L4ZZA8</accession>
<dbReference type="InterPro" id="IPR011990">
    <property type="entry name" value="TPR-like_helical_dom_sf"/>
</dbReference>
<dbReference type="PANTHER" id="PTHR45641">
    <property type="entry name" value="TETRATRICOPEPTIDE REPEAT PROTEIN (AFU_ORTHOLOGUE AFUA_6G03870)"/>
    <property type="match status" value="1"/>
</dbReference>
<evidence type="ECO:0000313" key="2">
    <source>
        <dbReference type="Proteomes" id="UP000326380"/>
    </source>
</evidence>
<keyword evidence="2" id="KW-1185">Reference proteome</keyword>
<dbReference type="Proteomes" id="UP000326380">
    <property type="component" value="Unassembled WGS sequence"/>
</dbReference>
<sequence>MTRFEKIVLLVSAALLALLAATGHIGLLAFCLCVLALMYAAGAFWLFRSPQGPVAWVRLAAGACLAGALYALAENIQLQRGPLALWLPALPGLLSAGLGFYLLRNRHATAPVSSYRLLLWRTAVLFGVGAFFAYLPITCGFYRSALLLLHDDDSALGSNIRMFGYSQQAEAALEANDCRAALAAAHQAYTAGQRWLGADSVRERWKISGAYTTLYKAYACQAQAAYDQHQYAQALQNYQTAHRFLVTGDHRAEKDDAPSTYWAEEQAWSLDNMAFCRLRQRQFEPADSLFLLALKSYHRVHPKPDAGTARLLSDFAESLATAGNRAASTQLYRQANQVLASSPEAASDVAANTLNIVLNLFGQDSLPQAQRLLQRLKLAPSDSGNWSKARLYEGVCFHKQSLYRQADGVLSAHLRYLDENRGSWSRRVACQLLLAKNCVALAQYPRARAYATAAQGLFRQHRGSGTSDEARCLDVLAAVNHAQGHYQTAAQQYEQVLAVYRRESSSSVAATANVHQALADLSVTLGDVPAAQQHVRAAMALLEEDGALRYPSQTALLNTAAYVNAVSGQAAAARAQYRQVLAINRRFGQDRSLTTAGAWNGLGLLATEQRRFAQADSLLAASVALHEALLGERHPSTATVYLNYAALRVQQAQAAEAETWIERAQRAAEASLPTDHDLFGDVAAARGGVAEARGKGPAAQAFYQQALAIYSRKFGASHWKVRQLRSKPAS</sequence>
<comment type="caution">
    <text evidence="1">The sequence shown here is derived from an EMBL/GenBank/DDBJ whole genome shotgun (WGS) entry which is preliminary data.</text>
</comment>
<name>A0A7L4ZZA8_9BACT</name>
<dbReference type="RefSeq" id="WP_151078261.1">
    <property type="nucleotide sequence ID" value="NZ_CP047647.1"/>
</dbReference>
<dbReference type="SUPFAM" id="SSF48452">
    <property type="entry name" value="TPR-like"/>
    <property type="match status" value="3"/>
</dbReference>
<gene>
    <name evidence="1" type="ORF">F0P96_07805</name>
</gene>
<dbReference type="InterPro" id="IPR019734">
    <property type="entry name" value="TPR_rpt"/>
</dbReference>
<dbReference type="Pfam" id="PF13374">
    <property type="entry name" value="TPR_10"/>
    <property type="match status" value="1"/>
</dbReference>
<proteinExistence type="predicted"/>
<reference evidence="1 2" key="1">
    <citation type="submission" date="2019-09" db="EMBL/GenBank/DDBJ databases">
        <title>Genome sequence of Hymenobacter sp. M3.</title>
        <authorList>
            <person name="Srinivasan S."/>
        </authorList>
    </citation>
    <scope>NUCLEOTIDE SEQUENCE [LARGE SCALE GENOMIC DNA]</scope>
    <source>
        <strain evidence="1 2">M3</strain>
    </source>
</reference>
<organism evidence="1 2">
    <name type="scientific">Hymenobacter busanensis</name>
    <dbReference type="NCBI Taxonomy" id="2607656"/>
    <lineage>
        <taxon>Bacteria</taxon>
        <taxon>Pseudomonadati</taxon>
        <taxon>Bacteroidota</taxon>
        <taxon>Cytophagia</taxon>
        <taxon>Cytophagales</taxon>
        <taxon>Hymenobacteraceae</taxon>
        <taxon>Hymenobacter</taxon>
    </lineage>
</organism>
<evidence type="ECO:0000313" key="1">
    <source>
        <dbReference type="EMBL" id="KAA9338715.1"/>
    </source>
</evidence>